<dbReference type="InterPro" id="IPR018114">
    <property type="entry name" value="TRYPSIN_HIS"/>
</dbReference>
<dbReference type="CDD" id="cd00190">
    <property type="entry name" value="Tryp_SPc"/>
    <property type="match status" value="1"/>
</dbReference>
<feature type="domain" description="Peptidase S1" evidence="4">
    <location>
        <begin position="177"/>
        <end position="416"/>
    </location>
</feature>
<dbReference type="PRINTS" id="PR00722">
    <property type="entry name" value="CHYMOTRYPSIN"/>
</dbReference>
<keyword evidence="3" id="KW-0732">Signal</keyword>
<evidence type="ECO:0000313" key="5">
    <source>
        <dbReference type="EMBL" id="KAK9498651.1"/>
    </source>
</evidence>
<dbReference type="GO" id="GO:0004252">
    <property type="term" value="F:serine-type endopeptidase activity"/>
    <property type="evidence" value="ECO:0007669"/>
    <property type="project" value="InterPro"/>
</dbReference>
<dbReference type="InterPro" id="IPR001314">
    <property type="entry name" value="Peptidase_S1A"/>
</dbReference>
<dbReference type="PANTHER" id="PTHR24252:SF7">
    <property type="entry name" value="HYALIN"/>
    <property type="match status" value="1"/>
</dbReference>
<dbReference type="Proteomes" id="UP001461498">
    <property type="component" value="Unassembled WGS sequence"/>
</dbReference>
<feature type="chain" id="PRO_5043665344" description="Peptidase S1 domain-containing protein" evidence="3">
    <location>
        <begin position="19"/>
        <end position="426"/>
    </location>
</feature>
<reference evidence="5 6" key="1">
    <citation type="submission" date="2022-12" db="EMBL/GenBank/DDBJ databases">
        <title>Chromosome-level genome assembly of true bugs.</title>
        <authorList>
            <person name="Ma L."/>
            <person name="Li H."/>
        </authorList>
    </citation>
    <scope>NUCLEOTIDE SEQUENCE [LARGE SCALE GENOMIC DNA]</scope>
    <source>
        <strain evidence="5">Lab_2022b</strain>
    </source>
</reference>
<dbReference type="Gene3D" id="2.40.10.10">
    <property type="entry name" value="Trypsin-like serine proteases"/>
    <property type="match status" value="1"/>
</dbReference>
<dbReference type="Pfam" id="PF00089">
    <property type="entry name" value="Trypsin"/>
    <property type="match status" value="1"/>
</dbReference>
<protein>
    <recommendedName>
        <fullName evidence="4">Peptidase S1 domain-containing protein</fullName>
    </recommendedName>
</protein>
<keyword evidence="1" id="KW-1015">Disulfide bond</keyword>
<dbReference type="InterPro" id="IPR043504">
    <property type="entry name" value="Peptidase_S1_PA_chymotrypsin"/>
</dbReference>
<organism evidence="5 6">
    <name type="scientific">Rhynocoris fuscipes</name>
    <dbReference type="NCBI Taxonomy" id="488301"/>
    <lineage>
        <taxon>Eukaryota</taxon>
        <taxon>Metazoa</taxon>
        <taxon>Ecdysozoa</taxon>
        <taxon>Arthropoda</taxon>
        <taxon>Hexapoda</taxon>
        <taxon>Insecta</taxon>
        <taxon>Pterygota</taxon>
        <taxon>Neoptera</taxon>
        <taxon>Paraneoptera</taxon>
        <taxon>Hemiptera</taxon>
        <taxon>Heteroptera</taxon>
        <taxon>Panheteroptera</taxon>
        <taxon>Cimicomorpha</taxon>
        <taxon>Reduviidae</taxon>
        <taxon>Harpactorinae</taxon>
        <taxon>Harpactorini</taxon>
        <taxon>Rhynocoris</taxon>
    </lineage>
</organism>
<dbReference type="InterPro" id="IPR001254">
    <property type="entry name" value="Trypsin_dom"/>
</dbReference>
<evidence type="ECO:0000313" key="6">
    <source>
        <dbReference type="Proteomes" id="UP001461498"/>
    </source>
</evidence>
<dbReference type="SMART" id="SM00020">
    <property type="entry name" value="Tryp_SPc"/>
    <property type="match status" value="1"/>
</dbReference>
<dbReference type="InterPro" id="IPR035914">
    <property type="entry name" value="Sperma_CUB_dom_sf"/>
</dbReference>
<dbReference type="InterPro" id="IPR033116">
    <property type="entry name" value="TRYPSIN_SER"/>
</dbReference>
<dbReference type="PROSITE" id="PS00134">
    <property type="entry name" value="TRYPSIN_HIS"/>
    <property type="match status" value="1"/>
</dbReference>
<accession>A0AAW1CIA8</accession>
<dbReference type="Gene3D" id="2.60.120.290">
    <property type="entry name" value="Spermadhesin, CUB domain"/>
    <property type="match status" value="1"/>
</dbReference>
<dbReference type="PROSITE" id="PS00135">
    <property type="entry name" value="TRYPSIN_SER"/>
    <property type="match status" value="1"/>
</dbReference>
<proteinExistence type="predicted"/>
<evidence type="ECO:0000256" key="2">
    <source>
        <dbReference type="RuleBase" id="RU363034"/>
    </source>
</evidence>
<gene>
    <name evidence="5" type="ORF">O3M35_003235</name>
</gene>
<dbReference type="EMBL" id="JAPXFL010000012">
    <property type="protein sequence ID" value="KAK9498651.1"/>
    <property type="molecule type" value="Genomic_DNA"/>
</dbReference>
<keyword evidence="2" id="KW-0720">Serine protease</keyword>
<dbReference type="AlphaFoldDB" id="A0AAW1CIA8"/>
<evidence type="ECO:0000259" key="4">
    <source>
        <dbReference type="PROSITE" id="PS50240"/>
    </source>
</evidence>
<feature type="signal peptide" evidence="3">
    <location>
        <begin position="1"/>
        <end position="18"/>
    </location>
</feature>
<name>A0AAW1CIA8_9HEMI</name>
<dbReference type="Pfam" id="PF00431">
    <property type="entry name" value="CUB"/>
    <property type="match status" value="1"/>
</dbReference>
<keyword evidence="6" id="KW-1185">Reference proteome</keyword>
<dbReference type="PROSITE" id="PS50240">
    <property type="entry name" value="TRYPSIN_DOM"/>
    <property type="match status" value="1"/>
</dbReference>
<dbReference type="SUPFAM" id="SSF49854">
    <property type="entry name" value="Spermadhesin, CUB domain"/>
    <property type="match status" value="1"/>
</dbReference>
<comment type="caution">
    <text evidence="5">The sequence shown here is derived from an EMBL/GenBank/DDBJ whole genome shotgun (WGS) entry which is preliminary data.</text>
</comment>
<dbReference type="PANTHER" id="PTHR24252">
    <property type="entry name" value="ACROSIN-RELATED"/>
    <property type="match status" value="1"/>
</dbReference>
<dbReference type="CDD" id="cd00041">
    <property type="entry name" value="CUB"/>
    <property type="match status" value="1"/>
</dbReference>
<dbReference type="GO" id="GO:0006508">
    <property type="term" value="P:proteolysis"/>
    <property type="evidence" value="ECO:0007669"/>
    <property type="project" value="UniProtKB-KW"/>
</dbReference>
<dbReference type="FunFam" id="2.40.10.10:FF:000068">
    <property type="entry name" value="transmembrane protease serine 2"/>
    <property type="match status" value="1"/>
</dbReference>
<dbReference type="InterPro" id="IPR000859">
    <property type="entry name" value="CUB_dom"/>
</dbReference>
<dbReference type="SUPFAM" id="SSF50494">
    <property type="entry name" value="Trypsin-like serine proteases"/>
    <property type="match status" value="1"/>
</dbReference>
<evidence type="ECO:0000256" key="1">
    <source>
        <dbReference type="ARBA" id="ARBA00023157"/>
    </source>
</evidence>
<sequence length="426" mass="47769">MFNTFLISLSLLVALTQATKYINVNLTPGHDPYILKSPNYPKQSDLHEDITWVIDTQSPARISIHCTDFRFIATDPCRESYLVINPGEPDEVTLCGSQRDYMKISQSSRMTLRYLGGNWGGGALHCVVQATTTDNVYHYMGADPAEVDSGEGGLISRPGRRQTSCKCGWVNKSPSRIYGGREVRPHEFPWLVALVTGLERRMPICGGSIITQYHVLTAAHCVTDRQGNPTGSTYSVLVGEYDWQVDNNDARQVIKVNDIIKFQNYTSYIKDFDIAILSLEREIQFSDKVGPVCLSETNQYMGDQWLKAMGWGRVDDEGYFSTIAKVANVKTVNIHICNAKYLFLMRTEDPFHVCTWAKVDDVCRGDSGGPLVWLDPDTNRYTQVALVSHSMECGDNIPSVQTNVTYLLNWIRTEVKYSNPAATICA</sequence>
<evidence type="ECO:0000256" key="3">
    <source>
        <dbReference type="SAM" id="SignalP"/>
    </source>
</evidence>
<keyword evidence="2" id="KW-0378">Hydrolase</keyword>
<keyword evidence="2" id="KW-0645">Protease</keyword>
<dbReference type="InterPro" id="IPR009003">
    <property type="entry name" value="Peptidase_S1_PA"/>
</dbReference>